<dbReference type="GO" id="GO:0005524">
    <property type="term" value="F:ATP binding"/>
    <property type="evidence" value="ECO:0007669"/>
    <property type="project" value="UniProtKB-KW"/>
</dbReference>
<dbReference type="InterPro" id="IPR036759">
    <property type="entry name" value="TPK_catalytic_sf"/>
</dbReference>
<dbReference type="Proteomes" id="UP000886845">
    <property type="component" value="Unassembled WGS sequence"/>
</dbReference>
<dbReference type="InterPro" id="IPR053149">
    <property type="entry name" value="TPK"/>
</dbReference>
<feature type="domain" description="Thiamin pyrophosphokinase catalytic" evidence="5">
    <location>
        <begin position="45"/>
        <end position="112"/>
    </location>
</feature>
<evidence type="ECO:0000313" key="7">
    <source>
        <dbReference type="EMBL" id="HIV09183.1"/>
    </source>
</evidence>
<dbReference type="PANTHER" id="PTHR41299">
    <property type="entry name" value="THIAMINE PYROPHOSPHOKINASE"/>
    <property type="match status" value="1"/>
</dbReference>
<comment type="caution">
    <text evidence="7">The sequence shown here is derived from an EMBL/GenBank/DDBJ whole genome shotgun (WGS) entry which is preliminary data.</text>
</comment>
<feature type="domain" description="Thiamin pyrophosphokinase-like substrate-binding" evidence="6">
    <location>
        <begin position="132"/>
        <end position="193"/>
    </location>
</feature>
<keyword evidence="2" id="KW-0547">Nucleotide-binding</keyword>
<dbReference type="Pfam" id="PF04263">
    <property type="entry name" value="TPK_catalytic"/>
    <property type="match status" value="1"/>
</dbReference>
<dbReference type="GO" id="GO:0004788">
    <property type="term" value="F:thiamine diphosphokinase activity"/>
    <property type="evidence" value="ECO:0007669"/>
    <property type="project" value="InterPro"/>
</dbReference>
<name>A0A9D1NN43_9BACT</name>
<evidence type="ECO:0000313" key="8">
    <source>
        <dbReference type="Proteomes" id="UP000886845"/>
    </source>
</evidence>
<evidence type="ECO:0000259" key="5">
    <source>
        <dbReference type="Pfam" id="PF04263"/>
    </source>
</evidence>
<reference evidence="7" key="1">
    <citation type="submission" date="2020-10" db="EMBL/GenBank/DDBJ databases">
        <authorList>
            <person name="Gilroy R."/>
        </authorList>
    </citation>
    <scope>NUCLEOTIDE SEQUENCE</scope>
    <source>
        <strain evidence="7">35461</strain>
    </source>
</reference>
<accession>A0A9D1NN43</accession>
<gene>
    <name evidence="7" type="ORF">IAC79_03625</name>
</gene>
<dbReference type="EMBL" id="DVOR01000115">
    <property type="protein sequence ID" value="HIV09183.1"/>
    <property type="molecule type" value="Genomic_DNA"/>
</dbReference>
<dbReference type="InterPro" id="IPR007371">
    <property type="entry name" value="TPK_catalytic"/>
</dbReference>
<evidence type="ECO:0000256" key="4">
    <source>
        <dbReference type="ARBA" id="ARBA00022840"/>
    </source>
</evidence>
<keyword evidence="4" id="KW-0067">ATP-binding</keyword>
<evidence type="ECO:0000256" key="3">
    <source>
        <dbReference type="ARBA" id="ARBA00022777"/>
    </source>
</evidence>
<dbReference type="PANTHER" id="PTHR41299:SF1">
    <property type="entry name" value="THIAMINE PYROPHOSPHOKINASE"/>
    <property type="match status" value="1"/>
</dbReference>
<dbReference type="GO" id="GO:0016301">
    <property type="term" value="F:kinase activity"/>
    <property type="evidence" value="ECO:0007669"/>
    <property type="project" value="UniProtKB-KW"/>
</dbReference>
<organism evidence="7 8">
    <name type="scientific">Candidatus Spyradenecus faecavium</name>
    <dbReference type="NCBI Taxonomy" id="2840947"/>
    <lineage>
        <taxon>Bacteria</taxon>
        <taxon>Pseudomonadati</taxon>
        <taxon>Lentisphaerota</taxon>
        <taxon>Lentisphaeria</taxon>
        <taxon>Lentisphaerales</taxon>
        <taxon>Lentisphaeraceae</taxon>
        <taxon>Lentisphaeraceae incertae sedis</taxon>
        <taxon>Candidatus Spyradenecus</taxon>
    </lineage>
</organism>
<dbReference type="Gene3D" id="3.40.50.10240">
    <property type="entry name" value="Thiamin pyrophosphokinase, catalytic domain"/>
    <property type="match status" value="1"/>
</dbReference>
<keyword evidence="1" id="KW-0808">Transferase</keyword>
<evidence type="ECO:0000256" key="2">
    <source>
        <dbReference type="ARBA" id="ARBA00022741"/>
    </source>
</evidence>
<proteinExistence type="predicted"/>
<dbReference type="Pfam" id="PF21275">
    <property type="entry name" value="Thi_PPkinase_C"/>
    <property type="match status" value="1"/>
</dbReference>
<dbReference type="InterPro" id="IPR049442">
    <property type="entry name" value="Thi_PPkinase-like_C"/>
</dbReference>
<evidence type="ECO:0000256" key="1">
    <source>
        <dbReference type="ARBA" id="ARBA00022679"/>
    </source>
</evidence>
<sequence length="199" mass="21481">MTRLAVIANGVPPESPGERAALAACDGCVCCDRLPPAGAPPLAQVVGDGDSLRGAVPESLLHRESEQETCDLAKAIRWCRRHAPGARLDYFAVLGRRMDHTLANLAHVYETAAEASVFGNDGRFDLFPAGEHALALRPGGAVSLISLRPQRVTARGLAWPVEDLPLASLWRATLNRAVDPLLRLRCEAPIFVYRPWDGC</sequence>
<evidence type="ECO:0008006" key="9">
    <source>
        <dbReference type="Google" id="ProtNLM"/>
    </source>
</evidence>
<dbReference type="AlphaFoldDB" id="A0A9D1NN43"/>
<dbReference type="SUPFAM" id="SSF63999">
    <property type="entry name" value="Thiamin pyrophosphokinase, catalytic domain"/>
    <property type="match status" value="1"/>
</dbReference>
<reference evidence="7" key="2">
    <citation type="journal article" date="2021" name="PeerJ">
        <title>Extensive microbial diversity within the chicken gut microbiome revealed by metagenomics and culture.</title>
        <authorList>
            <person name="Gilroy R."/>
            <person name="Ravi A."/>
            <person name="Getino M."/>
            <person name="Pursley I."/>
            <person name="Horton D.L."/>
            <person name="Alikhan N.F."/>
            <person name="Baker D."/>
            <person name="Gharbi K."/>
            <person name="Hall N."/>
            <person name="Watson M."/>
            <person name="Adriaenssens E.M."/>
            <person name="Foster-Nyarko E."/>
            <person name="Jarju S."/>
            <person name="Secka A."/>
            <person name="Antonio M."/>
            <person name="Oren A."/>
            <person name="Chaudhuri R.R."/>
            <person name="La Ragione R."/>
            <person name="Hildebrand F."/>
            <person name="Pallen M.J."/>
        </authorList>
    </citation>
    <scope>NUCLEOTIDE SEQUENCE</scope>
    <source>
        <strain evidence="7">35461</strain>
    </source>
</reference>
<protein>
    <recommendedName>
        <fullName evidence="9">Thiamine diphosphokinase</fullName>
    </recommendedName>
</protein>
<evidence type="ECO:0000259" key="6">
    <source>
        <dbReference type="Pfam" id="PF21275"/>
    </source>
</evidence>
<keyword evidence="3" id="KW-0418">Kinase</keyword>
<dbReference type="GO" id="GO:0009229">
    <property type="term" value="P:thiamine diphosphate biosynthetic process"/>
    <property type="evidence" value="ECO:0007669"/>
    <property type="project" value="InterPro"/>
</dbReference>